<organism evidence="1 2">
    <name type="scientific">Ferrithrix thermotolerans DSM 19514</name>
    <dbReference type="NCBI Taxonomy" id="1121881"/>
    <lineage>
        <taxon>Bacteria</taxon>
        <taxon>Bacillati</taxon>
        <taxon>Actinomycetota</taxon>
        <taxon>Acidimicrobiia</taxon>
        <taxon>Acidimicrobiales</taxon>
        <taxon>Acidimicrobiaceae</taxon>
        <taxon>Ferrithrix</taxon>
    </lineage>
</organism>
<keyword evidence="2" id="KW-1185">Reference proteome</keyword>
<accession>A0A1M4TMQ6</accession>
<protein>
    <submittedName>
        <fullName evidence="1">Uncharacterized protein</fullName>
    </submittedName>
</protein>
<evidence type="ECO:0000313" key="1">
    <source>
        <dbReference type="EMBL" id="SHE45782.1"/>
    </source>
</evidence>
<dbReference type="STRING" id="1121881.SAMN02745225_00659"/>
<dbReference type="Proteomes" id="UP000184295">
    <property type="component" value="Unassembled WGS sequence"/>
</dbReference>
<reference evidence="2" key="1">
    <citation type="submission" date="2016-11" db="EMBL/GenBank/DDBJ databases">
        <authorList>
            <person name="Varghese N."/>
            <person name="Submissions S."/>
        </authorList>
    </citation>
    <scope>NUCLEOTIDE SEQUENCE [LARGE SCALE GENOMIC DNA]</scope>
    <source>
        <strain evidence="2">DSM 19514</strain>
    </source>
</reference>
<dbReference type="RefSeq" id="WP_072788713.1">
    <property type="nucleotide sequence ID" value="NZ_FQUL01000006.1"/>
</dbReference>
<sequence>MESNQASTASFSLSFNARLISVADGPGGEDLLAVVERISDRCTVLCRLGVGDWQSAYRYLGKTVMISGMPIYADDGRVMRFDGCEILL</sequence>
<gene>
    <name evidence="1" type="ORF">SAMN02745225_00659</name>
</gene>
<evidence type="ECO:0000313" key="2">
    <source>
        <dbReference type="Proteomes" id="UP000184295"/>
    </source>
</evidence>
<dbReference type="EMBL" id="FQUL01000006">
    <property type="protein sequence ID" value="SHE45782.1"/>
    <property type="molecule type" value="Genomic_DNA"/>
</dbReference>
<dbReference type="AlphaFoldDB" id="A0A1M4TMQ6"/>
<proteinExistence type="predicted"/>
<name>A0A1M4TMQ6_9ACTN</name>